<sequence>MGNVKLGVTLYSFTKEYCEGSMSMEDCIRTAKEMGAEGFEIVATQMIPSYPYISDQFLGEIKAICQNYDIEAVCYGANMDCGMRADRRLTEDEMVERAIMDIRSANKMGCKVIRQQYLLSPNGLARIAPYAEAYGVKVGIEIHNPETPNTPVIMQYREAIDKSGSGYIGFVPDFGCFATKPNKPHWDQALKDGADLKLLEMARDMRYDAVPMDEAHAKLTEAGATNKELAILQEMYAFLQFKKDCKAELEGLKEIMPHCFHMHGKFHYLYENLEEASIPYQEIMKVIKESDFSGYIVSEYEDHESGNALLMTKRHQQMMRNILKQ</sequence>
<evidence type="ECO:0000313" key="3">
    <source>
        <dbReference type="Proteomes" id="UP000245845"/>
    </source>
</evidence>
<name>A0A2Y9C4T3_9FIRM</name>
<dbReference type="InterPro" id="IPR036237">
    <property type="entry name" value="Xyl_isomerase-like_sf"/>
</dbReference>
<evidence type="ECO:0000313" key="2">
    <source>
        <dbReference type="EMBL" id="PWJ30886.1"/>
    </source>
</evidence>
<dbReference type="PANTHER" id="PTHR12110">
    <property type="entry name" value="HYDROXYPYRUVATE ISOMERASE"/>
    <property type="match status" value="1"/>
</dbReference>
<evidence type="ECO:0000259" key="1">
    <source>
        <dbReference type="Pfam" id="PF01261"/>
    </source>
</evidence>
<keyword evidence="3" id="KW-1185">Reference proteome</keyword>
<proteinExistence type="predicted"/>
<feature type="domain" description="Xylose isomerase-like TIM barrel" evidence="1">
    <location>
        <begin position="29"/>
        <end position="321"/>
    </location>
</feature>
<dbReference type="InterPro" id="IPR013022">
    <property type="entry name" value="Xyl_isomerase-like_TIM-brl"/>
</dbReference>
<comment type="caution">
    <text evidence="2">The sequence shown here is derived from an EMBL/GenBank/DDBJ whole genome shotgun (WGS) entry which is preliminary data.</text>
</comment>
<keyword evidence="2" id="KW-0413">Isomerase</keyword>
<dbReference type="PANTHER" id="PTHR12110:SF53">
    <property type="entry name" value="BLR5974 PROTEIN"/>
    <property type="match status" value="1"/>
</dbReference>
<dbReference type="InterPro" id="IPR050312">
    <property type="entry name" value="IolE/XylAMocC-like"/>
</dbReference>
<dbReference type="OrthoDB" id="1883766at2"/>
<dbReference type="GO" id="GO:0016853">
    <property type="term" value="F:isomerase activity"/>
    <property type="evidence" value="ECO:0007669"/>
    <property type="project" value="UniProtKB-KW"/>
</dbReference>
<protein>
    <submittedName>
        <fullName evidence="2">Sugar phosphate isomerase/epimerase</fullName>
    </submittedName>
</protein>
<dbReference type="AlphaFoldDB" id="A0A2Y9C4T3"/>
<dbReference type="Pfam" id="PF01261">
    <property type="entry name" value="AP_endonuc_2"/>
    <property type="match status" value="1"/>
</dbReference>
<dbReference type="SUPFAM" id="SSF51658">
    <property type="entry name" value="Xylose isomerase-like"/>
    <property type="match status" value="1"/>
</dbReference>
<dbReference type="EMBL" id="QGDL01000003">
    <property type="protein sequence ID" value="PWJ30886.1"/>
    <property type="molecule type" value="Genomic_DNA"/>
</dbReference>
<dbReference type="Gene3D" id="3.20.20.150">
    <property type="entry name" value="Divalent-metal-dependent TIM barrel enzymes"/>
    <property type="match status" value="1"/>
</dbReference>
<dbReference type="RefSeq" id="WP_109730506.1">
    <property type="nucleotide sequence ID" value="NZ_BAAACK010000004.1"/>
</dbReference>
<reference evidence="2 3" key="1">
    <citation type="submission" date="2018-05" db="EMBL/GenBank/DDBJ databases">
        <title>The Hungate 1000. A catalogue of reference genomes from the rumen microbiome.</title>
        <authorList>
            <person name="Kelly W."/>
        </authorList>
    </citation>
    <scope>NUCLEOTIDE SEQUENCE [LARGE SCALE GENOMIC DNA]</scope>
    <source>
        <strain evidence="2 3">NLAE-zl-C242</strain>
    </source>
</reference>
<accession>A0A2Y9C4T3</accession>
<dbReference type="Proteomes" id="UP000245845">
    <property type="component" value="Unassembled WGS sequence"/>
</dbReference>
<gene>
    <name evidence="2" type="ORF">A8806_103293</name>
</gene>
<organism evidence="2 3">
    <name type="scientific">Faecalicatena orotica</name>
    <dbReference type="NCBI Taxonomy" id="1544"/>
    <lineage>
        <taxon>Bacteria</taxon>
        <taxon>Bacillati</taxon>
        <taxon>Bacillota</taxon>
        <taxon>Clostridia</taxon>
        <taxon>Lachnospirales</taxon>
        <taxon>Lachnospiraceae</taxon>
        <taxon>Faecalicatena</taxon>
    </lineage>
</organism>